<sequence>MEHAVGERGTLCGKAARHTSRFLHLFVPEAVQSCRPCRRAAEVAPTRPCAQERLHDRVQAAAEGRTRDDLLSALRKGAEIRLWINGPSADLAKSYARLDELTHGSEPAAEAFLSAETIGMADVEDGHERFLVVLPTDGGRPVVARGPRDLPRA</sequence>
<organism evidence="1">
    <name type="scientific">Streptomyces sp. R44</name>
    <dbReference type="NCBI Taxonomy" id="3238633"/>
    <lineage>
        <taxon>Bacteria</taxon>
        <taxon>Bacillati</taxon>
        <taxon>Actinomycetota</taxon>
        <taxon>Actinomycetes</taxon>
        <taxon>Kitasatosporales</taxon>
        <taxon>Streptomycetaceae</taxon>
        <taxon>Streptomyces</taxon>
    </lineage>
</organism>
<evidence type="ECO:0000313" key="1">
    <source>
        <dbReference type="EMBL" id="XDQ76232.1"/>
    </source>
</evidence>
<dbReference type="EMBL" id="CP163444">
    <property type="protein sequence ID" value="XDQ76232.1"/>
    <property type="molecule type" value="Genomic_DNA"/>
</dbReference>
<name>A0AB39T8E2_9ACTN</name>
<dbReference type="RefSeq" id="WP_369148802.1">
    <property type="nucleotide sequence ID" value="NZ_CP163444.1"/>
</dbReference>
<protein>
    <submittedName>
        <fullName evidence="1">Uncharacterized protein</fullName>
    </submittedName>
</protein>
<accession>A0AB39T8E2</accession>
<gene>
    <name evidence="1" type="ORF">AB5J54_39495</name>
</gene>
<reference evidence="1" key="1">
    <citation type="submission" date="2024-07" db="EMBL/GenBank/DDBJ databases">
        <authorList>
            <person name="Yu S.T."/>
        </authorList>
    </citation>
    <scope>NUCLEOTIDE SEQUENCE</scope>
    <source>
        <strain evidence="1">R44</strain>
    </source>
</reference>
<dbReference type="AlphaFoldDB" id="A0AB39T8E2"/>
<proteinExistence type="predicted"/>